<comment type="caution">
    <text evidence="1">The sequence shown here is derived from an EMBL/GenBank/DDBJ whole genome shotgun (WGS) entry which is preliminary data.</text>
</comment>
<reference evidence="1 2" key="1">
    <citation type="submission" date="2020-03" db="EMBL/GenBank/DDBJ databases">
        <title>Genomic Encyclopedia of Type Strains, Phase IV (KMG-IV): sequencing the most valuable type-strain genomes for metagenomic binning, comparative biology and taxonomic classification.</title>
        <authorList>
            <person name="Goeker M."/>
        </authorList>
    </citation>
    <scope>NUCLEOTIDE SEQUENCE [LARGE SCALE GENOMIC DNA]</scope>
    <source>
        <strain evidence="1 2">DSM 25229</strain>
    </source>
</reference>
<gene>
    <name evidence="1" type="ORF">GGR90_000133</name>
</gene>
<name>A0A7X5XPJ4_9SPHN</name>
<dbReference type="Proteomes" id="UP000535078">
    <property type="component" value="Unassembled WGS sequence"/>
</dbReference>
<proteinExistence type="predicted"/>
<protein>
    <submittedName>
        <fullName evidence="1">Uncharacterized protein</fullName>
    </submittedName>
</protein>
<evidence type="ECO:0000313" key="2">
    <source>
        <dbReference type="Proteomes" id="UP000535078"/>
    </source>
</evidence>
<organism evidence="1 2">
    <name type="scientific">Sphingopyxis italica</name>
    <dbReference type="NCBI Taxonomy" id="1129133"/>
    <lineage>
        <taxon>Bacteria</taxon>
        <taxon>Pseudomonadati</taxon>
        <taxon>Pseudomonadota</taxon>
        <taxon>Alphaproteobacteria</taxon>
        <taxon>Sphingomonadales</taxon>
        <taxon>Sphingomonadaceae</taxon>
        <taxon>Sphingopyxis</taxon>
    </lineage>
</organism>
<dbReference type="AlphaFoldDB" id="A0A7X5XPJ4"/>
<evidence type="ECO:0000313" key="1">
    <source>
        <dbReference type="EMBL" id="NJB87981.1"/>
    </source>
</evidence>
<sequence length="100" mass="11540">MIVNNATDAFLERGAPEVDEKTNRLASQTKIGQQLLAMSRVQLFDRFDLHQQTAVHEQIDTKSRIEARTFEMYIDRHLPIDPISKLDQLSGKDRLIDAFQ</sequence>
<keyword evidence="2" id="KW-1185">Reference proteome</keyword>
<accession>A0A7X5XPJ4</accession>
<dbReference type="EMBL" id="JAATIT010000001">
    <property type="protein sequence ID" value="NJB87981.1"/>
    <property type="molecule type" value="Genomic_DNA"/>
</dbReference>